<sequence length="66" mass="6635">MAAASDDGADRAQAIALNRFGLGARPGEAPPGDPPGWLHAQLKAPPPPAATGLPDTAQVLLQTQQA</sequence>
<name>A0A7V8FNU4_9BURK</name>
<gene>
    <name evidence="1" type="ORF">GAK30_01993</name>
</gene>
<protein>
    <submittedName>
        <fullName evidence="1">Uncharacterized protein</fullName>
    </submittedName>
</protein>
<organism evidence="1 2">
    <name type="scientific">Paracidovorax wautersii</name>
    <dbReference type="NCBI Taxonomy" id="1177982"/>
    <lineage>
        <taxon>Bacteria</taxon>
        <taxon>Pseudomonadati</taxon>
        <taxon>Pseudomonadota</taxon>
        <taxon>Betaproteobacteria</taxon>
        <taxon>Burkholderiales</taxon>
        <taxon>Comamonadaceae</taxon>
        <taxon>Paracidovorax</taxon>
    </lineage>
</organism>
<comment type="caution">
    <text evidence="1">The sequence shown here is derived from an EMBL/GenBank/DDBJ whole genome shotgun (WGS) entry which is preliminary data.</text>
</comment>
<dbReference type="EMBL" id="WNDQ01000024">
    <property type="protein sequence ID" value="KAF1021230.1"/>
    <property type="molecule type" value="Genomic_DNA"/>
</dbReference>
<evidence type="ECO:0000313" key="1">
    <source>
        <dbReference type="EMBL" id="KAF1021230.1"/>
    </source>
</evidence>
<dbReference type="AlphaFoldDB" id="A0A7V8FNU4"/>
<proteinExistence type="predicted"/>
<accession>A0A7V8FNU4</accession>
<reference evidence="2" key="1">
    <citation type="journal article" date="2020" name="MBio">
        <title>Horizontal gene transfer to a defensive symbiont with a reduced genome amongst a multipartite beetle microbiome.</title>
        <authorList>
            <person name="Waterworth S.C."/>
            <person name="Florez L.V."/>
            <person name="Rees E.R."/>
            <person name="Hertweck C."/>
            <person name="Kaltenpoth M."/>
            <person name="Kwan J.C."/>
        </authorList>
    </citation>
    <scope>NUCLEOTIDE SEQUENCE [LARGE SCALE GENOMIC DNA]</scope>
</reference>
<dbReference type="Proteomes" id="UP000461670">
    <property type="component" value="Unassembled WGS sequence"/>
</dbReference>
<evidence type="ECO:0000313" key="2">
    <source>
        <dbReference type="Proteomes" id="UP000461670"/>
    </source>
</evidence>